<sequence length="152" mass="15812">MGSKKQFAHPPPLHNPAIDSPISAHLGSSNAPGPPPAPPPFEEEGVAGRFPDWRFAARDFAGPSDGTPNLQESLAAFGSKGATTDRPLATALAAALLPLPNCSHFPTAPTYVPSYHPLPLPLPLPVYPQAGFGVTWGPNLGTPTPPNQKTSE</sequence>
<dbReference type="Proteomes" id="UP001392437">
    <property type="component" value="Unassembled WGS sequence"/>
</dbReference>
<proteinExistence type="predicted"/>
<keyword evidence="3" id="KW-1185">Reference proteome</keyword>
<organism evidence="2 3">
    <name type="scientific">Apiospora kogelbergensis</name>
    <dbReference type="NCBI Taxonomy" id="1337665"/>
    <lineage>
        <taxon>Eukaryota</taxon>
        <taxon>Fungi</taxon>
        <taxon>Dikarya</taxon>
        <taxon>Ascomycota</taxon>
        <taxon>Pezizomycotina</taxon>
        <taxon>Sordariomycetes</taxon>
        <taxon>Xylariomycetidae</taxon>
        <taxon>Amphisphaeriales</taxon>
        <taxon>Apiosporaceae</taxon>
        <taxon>Apiospora</taxon>
    </lineage>
</organism>
<dbReference type="AlphaFoldDB" id="A0AAW0QQ49"/>
<evidence type="ECO:0000256" key="1">
    <source>
        <dbReference type="SAM" id="MobiDB-lite"/>
    </source>
</evidence>
<comment type="caution">
    <text evidence="2">The sequence shown here is derived from an EMBL/GenBank/DDBJ whole genome shotgun (WGS) entry which is preliminary data.</text>
</comment>
<evidence type="ECO:0000313" key="3">
    <source>
        <dbReference type="Proteomes" id="UP001392437"/>
    </source>
</evidence>
<gene>
    <name evidence="2" type="ORF">PG999_006214</name>
</gene>
<accession>A0AAW0QQ49</accession>
<name>A0AAW0QQ49_9PEZI</name>
<evidence type="ECO:0000313" key="2">
    <source>
        <dbReference type="EMBL" id="KAK8114145.1"/>
    </source>
</evidence>
<feature type="region of interest" description="Disordered" evidence="1">
    <location>
        <begin position="1"/>
        <end position="48"/>
    </location>
</feature>
<dbReference type="EMBL" id="JAQQWP010000006">
    <property type="protein sequence ID" value="KAK8114145.1"/>
    <property type="molecule type" value="Genomic_DNA"/>
</dbReference>
<reference evidence="2 3" key="1">
    <citation type="submission" date="2023-01" db="EMBL/GenBank/DDBJ databases">
        <title>Analysis of 21 Apiospora genomes using comparative genomics revels a genus with tremendous synthesis potential of carbohydrate active enzymes and secondary metabolites.</title>
        <authorList>
            <person name="Sorensen T."/>
        </authorList>
    </citation>
    <scope>NUCLEOTIDE SEQUENCE [LARGE SCALE GENOMIC DNA]</scope>
    <source>
        <strain evidence="2 3">CBS 117206</strain>
    </source>
</reference>
<protein>
    <submittedName>
        <fullName evidence="2">Uncharacterized protein</fullName>
    </submittedName>
</protein>